<name>A0A371CU28_9APHY</name>
<dbReference type="AlphaFoldDB" id="A0A371CU28"/>
<proteinExistence type="predicted"/>
<reference evidence="1 2" key="1">
    <citation type="journal article" date="2018" name="Biotechnol. Biofuels">
        <title>Integrative visual omics of the white-rot fungus Polyporus brumalis exposes the biotechnological potential of its oxidative enzymes for delignifying raw plant biomass.</title>
        <authorList>
            <person name="Miyauchi S."/>
            <person name="Rancon A."/>
            <person name="Drula E."/>
            <person name="Hage H."/>
            <person name="Chaduli D."/>
            <person name="Favel A."/>
            <person name="Grisel S."/>
            <person name="Henrissat B."/>
            <person name="Herpoel-Gimbert I."/>
            <person name="Ruiz-Duenas F.J."/>
            <person name="Chevret D."/>
            <person name="Hainaut M."/>
            <person name="Lin J."/>
            <person name="Wang M."/>
            <person name="Pangilinan J."/>
            <person name="Lipzen A."/>
            <person name="Lesage-Meessen L."/>
            <person name="Navarro D."/>
            <person name="Riley R."/>
            <person name="Grigoriev I.V."/>
            <person name="Zhou S."/>
            <person name="Raouche S."/>
            <person name="Rosso M.N."/>
        </authorList>
    </citation>
    <scope>NUCLEOTIDE SEQUENCE [LARGE SCALE GENOMIC DNA]</scope>
    <source>
        <strain evidence="1 2">BRFM 1820</strain>
    </source>
</reference>
<keyword evidence="2" id="KW-1185">Reference proteome</keyword>
<evidence type="ECO:0000313" key="1">
    <source>
        <dbReference type="EMBL" id="RDX43777.1"/>
    </source>
</evidence>
<organism evidence="1 2">
    <name type="scientific">Lentinus brumalis</name>
    <dbReference type="NCBI Taxonomy" id="2498619"/>
    <lineage>
        <taxon>Eukaryota</taxon>
        <taxon>Fungi</taxon>
        <taxon>Dikarya</taxon>
        <taxon>Basidiomycota</taxon>
        <taxon>Agaricomycotina</taxon>
        <taxon>Agaricomycetes</taxon>
        <taxon>Polyporales</taxon>
        <taxon>Polyporaceae</taxon>
        <taxon>Lentinus</taxon>
    </lineage>
</organism>
<evidence type="ECO:0000313" key="2">
    <source>
        <dbReference type="Proteomes" id="UP000256964"/>
    </source>
</evidence>
<gene>
    <name evidence="1" type="ORF">OH76DRAFT_1174660</name>
</gene>
<dbReference type="EMBL" id="KZ857459">
    <property type="protein sequence ID" value="RDX43777.1"/>
    <property type="molecule type" value="Genomic_DNA"/>
</dbReference>
<accession>A0A371CU28</accession>
<dbReference type="OrthoDB" id="2734890at2759"/>
<protein>
    <submittedName>
        <fullName evidence="1">Uncharacterized protein</fullName>
    </submittedName>
</protein>
<sequence length="72" mass="8095">MCSSPFARSLATRPRAASLRGSPCLDLNLEADIHGRQEGNVIDSFYHALDAFNGSWPTNVDIVKNYMTYLYR</sequence>
<dbReference type="Proteomes" id="UP000256964">
    <property type="component" value="Unassembled WGS sequence"/>
</dbReference>